<reference evidence="7" key="1">
    <citation type="submission" date="2025-08" db="UniProtKB">
        <authorList>
            <consortium name="RefSeq"/>
        </authorList>
    </citation>
    <scope>IDENTIFICATION</scope>
    <source>
        <tissue evidence="7">Gonads</tissue>
    </source>
</reference>
<dbReference type="PROSITE" id="PS50026">
    <property type="entry name" value="EGF_3"/>
    <property type="match status" value="1"/>
</dbReference>
<protein>
    <submittedName>
        <fullName evidence="7">Loricrin</fullName>
    </submittedName>
</protein>
<evidence type="ECO:0000313" key="7">
    <source>
        <dbReference type="RefSeq" id="XP_013406863.1"/>
    </source>
</evidence>
<keyword evidence="4" id="KW-0732">Signal</keyword>
<evidence type="ECO:0000256" key="1">
    <source>
        <dbReference type="ARBA" id="ARBA00023157"/>
    </source>
</evidence>
<keyword evidence="6" id="KW-1185">Reference proteome</keyword>
<dbReference type="Gene3D" id="2.10.25.10">
    <property type="entry name" value="Laminin"/>
    <property type="match status" value="1"/>
</dbReference>
<sequence length="409" mass="40277">MDSLRLAVIAVCLAGVVVDGAGYSQYANLSAVFHEAPMSIGECFAECNKFTPKGNEGFTCTSAKYIPNGGLCRLLLDKDECTSGSHDCEETCINTWGGYKCECTGDKLLSSDGRTCQIPFNTATFTNLGATGRTGPTSIGSHYDGQDHEGMVTLINGIQFFTVPMTGNYRIEVKGAAGGCDQNQNNCQHRALGAVVAGTFSLNAGDELKILVGQMGPVNTYSSTGGGGGTFVTRADDTPLIIAGGGGGVETPSAAYDTCGGTTSTTGNNGYGGSAWPGGSNGQGASTADSSNSGGGGGGLLTDGRSSSQYGGSGTGGEGGKAFVNGGVGGRSKYYGSANYNADGGFGGGGGAYGNGGGAGGGGGYSGGASGDNNSNSCGGGGGSYNSGSNTTGTSKAHNGHGSVTITRQ</sequence>
<feature type="region of interest" description="Disordered" evidence="3">
    <location>
        <begin position="362"/>
        <end position="409"/>
    </location>
</feature>
<feature type="compositionally biased region" description="Low complexity" evidence="3">
    <location>
        <begin position="386"/>
        <end position="395"/>
    </location>
</feature>
<dbReference type="PROSITE" id="PS00010">
    <property type="entry name" value="ASX_HYDROXYL"/>
    <property type="match status" value="1"/>
</dbReference>
<comment type="caution">
    <text evidence="2">Lacks conserved residue(s) required for the propagation of feature annotation.</text>
</comment>
<name>A0A1S3J975_LINAN</name>
<dbReference type="GeneID" id="106171189"/>
<feature type="domain" description="EGF-like" evidence="5">
    <location>
        <begin position="77"/>
        <end position="117"/>
    </location>
</feature>
<evidence type="ECO:0000256" key="4">
    <source>
        <dbReference type="SAM" id="SignalP"/>
    </source>
</evidence>
<proteinExistence type="predicted"/>
<dbReference type="InterPro" id="IPR018097">
    <property type="entry name" value="EGF_Ca-bd_CS"/>
</dbReference>
<evidence type="ECO:0000313" key="6">
    <source>
        <dbReference type="Proteomes" id="UP000085678"/>
    </source>
</evidence>
<dbReference type="Proteomes" id="UP000085678">
    <property type="component" value="Unplaced"/>
</dbReference>
<dbReference type="SUPFAM" id="SSF57196">
    <property type="entry name" value="EGF/Laminin"/>
    <property type="match status" value="1"/>
</dbReference>
<evidence type="ECO:0000256" key="2">
    <source>
        <dbReference type="PROSITE-ProRule" id="PRU00076"/>
    </source>
</evidence>
<dbReference type="PROSITE" id="PS01187">
    <property type="entry name" value="EGF_CA"/>
    <property type="match status" value="1"/>
</dbReference>
<dbReference type="InterPro" id="IPR000742">
    <property type="entry name" value="EGF"/>
</dbReference>
<dbReference type="STRING" id="7574.A0A1S3J975"/>
<gene>
    <name evidence="7" type="primary">LOC106171189</name>
</gene>
<feature type="signal peptide" evidence="4">
    <location>
        <begin position="1"/>
        <end position="20"/>
    </location>
</feature>
<keyword evidence="2" id="KW-0245">EGF-like domain</keyword>
<dbReference type="PANTHER" id="PTHR31535">
    <property type="match status" value="1"/>
</dbReference>
<dbReference type="OMA" id="CITAVWI"/>
<evidence type="ECO:0000259" key="5">
    <source>
        <dbReference type="PROSITE" id="PS50026"/>
    </source>
</evidence>
<dbReference type="InterPro" id="IPR001881">
    <property type="entry name" value="EGF-like_Ca-bd_dom"/>
</dbReference>
<dbReference type="RefSeq" id="XP_013406863.1">
    <property type="nucleotide sequence ID" value="XM_013551409.1"/>
</dbReference>
<dbReference type="GO" id="GO:0005509">
    <property type="term" value="F:calcium ion binding"/>
    <property type="evidence" value="ECO:0007669"/>
    <property type="project" value="InterPro"/>
</dbReference>
<dbReference type="InterPro" id="IPR000152">
    <property type="entry name" value="EGF-type_Asp/Asn_hydroxyl_site"/>
</dbReference>
<feature type="compositionally biased region" description="Gly residues" evidence="3">
    <location>
        <begin position="270"/>
        <end position="282"/>
    </location>
</feature>
<feature type="region of interest" description="Disordered" evidence="3">
    <location>
        <begin position="270"/>
        <end position="319"/>
    </location>
</feature>
<dbReference type="SMART" id="SM00179">
    <property type="entry name" value="EGF_CA"/>
    <property type="match status" value="1"/>
</dbReference>
<dbReference type="AlphaFoldDB" id="A0A1S3J975"/>
<feature type="chain" id="PRO_5010211800" evidence="4">
    <location>
        <begin position="21"/>
        <end position="409"/>
    </location>
</feature>
<organism evidence="6 7">
    <name type="scientific">Lingula anatina</name>
    <name type="common">Brachiopod</name>
    <name type="synonym">Lingula unguis</name>
    <dbReference type="NCBI Taxonomy" id="7574"/>
    <lineage>
        <taxon>Eukaryota</taxon>
        <taxon>Metazoa</taxon>
        <taxon>Spiralia</taxon>
        <taxon>Lophotrochozoa</taxon>
        <taxon>Brachiopoda</taxon>
        <taxon>Linguliformea</taxon>
        <taxon>Lingulata</taxon>
        <taxon>Lingulida</taxon>
        <taxon>Linguloidea</taxon>
        <taxon>Lingulidae</taxon>
        <taxon>Lingula</taxon>
    </lineage>
</organism>
<keyword evidence="1" id="KW-1015">Disulfide bond</keyword>
<evidence type="ECO:0000256" key="3">
    <source>
        <dbReference type="SAM" id="MobiDB-lite"/>
    </source>
</evidence>
<dbReference type="InParanoid" id="A0A1S3J975"/>
<dbReference type="PANTHER" id="PTHR31535:SF3">
    <property type="entry name" value="REGULATORY PROTEIN ZESTE"/>
    <property type="match status" value="1"/>
</dbReference>
<dbReference type="OrthoDB" id="5982253at2759"/>
<dbReference type="KEGG" id="lak:106171189"/>
<accession>A0A1S3J975</accession>